<dbReference type="InterPro" id="IPR007604">
    <property type="entry name" value="CP2"/>
</dbReference>
<dbReference type="GO" id="GO:0001228">
    <property type="term" value="F:DNA-binding transcription activator activity, RNA polymerase II-specific"/>
    <property type="evidence" value="ECO:0007669"/>
    <property type="project" value="TreeGrafter"/>
</dbReference>
<dbReference type="OrthoDB" id="7680836at2759"/>
<evidence type="ECO:0000313" key="2">
    <source>
        <dbReference type="EMBL" id="KAJ5100761.1"/>
    </source>
</evidence>
<name>A0A9W9FIC7_9EURO</name>
<gene>
    <name evidence="2" type="ORF">N7456_006813</name>
</gene>
<evidence type="ECO:0000259" key="1">
    <source>
        <dbReference type="PROSITE" id="PS51968"/>
    </source>
</evidence>
<keyword evidence="3" id="KW-1185">Reference proteome</keyword>
<organism evidence="2 3">
    <name type="scientific">Penicillium angulare</name>
    <dbReference type="NCBI Taxonomy" id="116970"/>
    <lineage>
        <taxon>Eukaryota</taxon>
        <taxon>Fungi</taxon>
        <taxon>Dikarya</taxon>
        <taxon>Ascomycota</taxon>
        <taxon>Pezizomycotina</taxon>
        <taxon>Eurotiomycetes</taxon>
        <taxon>Eurotiomycetidae</taxon>
        <taxon>Eurotiales</taxon>
        <taxon>Aspergillaceae</taxon>
        <taxon>Penicillium</taxon>
    </lineage>
</organism>
<dbReference type="EMBL" id="JAPQKH010000004">
    <property type="protein sequence ID" value="KAJ5100761.1"/>
    <property type="molecule type" value="Genomic_DNA"/>
</dbReference>
<dbReference type="PANTHER" id="PTHR11037:SF20">
    <property type="entry name" value="PROTEIN GRAINYHEAD"/>
    <property type="match status" value="1"/>
</dbReference>
<sequence length="151" mass="16973">MSDMERTRANDHRPSASVYLNKGQTYSIFIVDSKPFLQQGGVTYYRTSIRISFTKPSSIYNTPHKNCNLNIVELVHLDEGEDTIGISACALGVRFSFLSKDFSYSKGAKGPPLRLLAKTETITLGIPELKYCKVKVFRNHGAERKMSTDVF</sequence>
<dbReference type="GO" id="GO:0000978">
    <property type="term" value="F:RNA polymerase II cis-regulatory region sequence-specific DNA binding"/>
    <property type="evidence" value="ECO:0007669"/>
    <property type="project" value="TreeGrafter"/>
</dbReference>
<dbReference type="Pfam" id="PF04516">
    <property type="entry name" value="CP2"/>
    <property type="match status" value="1"/>
</dbReference>
<evidence type="ECO:0000313" key="3">
    <source>
        <dbReference type="Proteomes" id="UP001149165"/>
    </source>
</evidence>
<dbReference type="PROSITE" id="PS51968">
    <property type="entry name" value="GRH_CP2_DB"/>
    <property type="match status" value="1"/>
</dbReference>
<feature type="domain" description="Grh/CP2 DB" evidence="1">
    <location>
        <begin position="1"/>
        <end position="151"/>
    </location>
</feature>
<dbReference type="AlphaFoldDB" id="A0A9W9FIC7"/>
<reference evidence="2" key="1">
    <citation type="submission" date="2022-11" db="EMBL/GenBank/DDBJ databases">
        <authorList>
            <person name="Petersen C."/>
        </authorList>
    </citation>
    <scope>NUCLEOTIDE SEQUENCE</scope>
    <source>
        <strain evidence="2">IBT 30069</strain>
    </source>
</reference>
<comment type="caution">
    <text evidence="2">The sequence shown here is derived from an EMBL/GenBank/DDBJ whole genome shotgun (WGS) entry which is preliminary data.</text>
</comment>
<protein>
    <submittedName>
        <fullName evidence="2">CP2 transcription factor</fullName>
    </submittedName>
</protein>
<dbReference type="Proteomes" id="UP001149165">
    <property type="component" value="Unassembled WGS sequence"/>
</dbReference>
<dbReference type="GO" id="GO:0005634">
    <property type="term" value="C:nucleus"/>
    <property type="evidence" value="ECO:0007669"/>
    <property type="project" value="TreeGrafter"/>
</dbReference>
<dbReference type="PANTHER" id="PTHR11037">
    <property type="entry name" value="TRANSCRIPTION FACTOR CP2"/>
    <property type="match status" value="1"/>
</dbReference>
<dbReference type="InterPro" id="IPR040167">
    <property type="entry name" value="TF_CP2-like"/>
</dbReference>
<reference evidence="2" key="2">
    <citation type="journal article" date="2023" name="IMA Fungus">
        <title>Comparative genomic study of the Penicillium genus elucidates a diverse pangenome and 15 lateral gene transfer events.</title>
        <authorList>
            <person name="Petersen C."/>
            <person name="Sorensen T."/>
            <person name="Nielsen M.R."/>
            <person name="Sondergaard T.E."/>
            <person name="Sorensen J.L."/>
            <person name="Fitzpatrick D.A."/>
            <person name="Frisvad J.C."/>
            <person name="Nielsen K.L."/>
        </authorList>
    </citation>
    <scope>NUCLEOTIDE SEQUENCE</scope>
    <source>
        <strain evidence="2">IBT 30069</strain>
    </source>
</reference>
<proteinExistence type="predicted"/>
<accession>A0A9W9FIC7</accession>